<dbReference type="PROSITE" id="PS51554">
    <property type="entry name" value="PFL"/>
    <property type="match status" value="1"/>
</dbReference>
<dbReference type="InterPro" id="IPR001150">
    <property type="entry name" value="Gly_radical"/>
</dbReference>
<name>A0A9D8KF63_9DELT</name>
<sequence length="800" mass="90377">MAQASCTVSAKELWTPSDKLSPRIKKLRDEYWNFKGRDYFRNEVMPFTDGMPWDVVFPYHRFAVVPEVYPFVPCFSDSLLACAKKVDVKNGFFNMSLPKRRATFLNKVAKSYLPVNILDGELIVGGQFNSAMSGSLTKGEAKKWKKLHDKWWKRAKRANDLGVGNSGITPGHLIPNYVKVLKKGFKGLTEEYKAEIKRSKDKNKIDYLEAMITAAEVPKILANRYADEAERLAKETKDKKRKDELLEIARISRKVPWEPAGSFHEALQSFWMTHMLVMTDESYPGPGLSPGRIDQYLYPYYKKDIDNKKITKSEAKDLLECLWVKHNYVYDYQGRIGENQGISAGFGQLITIGGLDENYEDASNELTWLILDVIEEMNLLEPKPNIRIHNKTPDKLLKRVSEMLAGAQGSPFLINFDENSIRGLKWQGLPEERLWDYAPVGCLENTLQGDDRSGTVDVNLNIAKAVELVLNNGKDMATGERIGPKTGNPEKFKTFDQFMDAFKTQLRAILEELIDIYNISDEMRSKYEPTVYLSTLVDGCEKKGRDVNNGGPEYNYITVEGIALATAADSLAAVKKLVFEDKKFSMAELIKAIKDNYEGHEKMRQTLMNKAPKFGNDDDYADPIAREISRFWCTETTKHTSPATGRKYRAGYLSWNYWIAYAPSTAATPDGRRKGDFLSNGIGPVNGADTKGPTAVTMSVGKLGLETAPNGDSHTISFSPSLVRDNERIEKLMSFLRTYNEKGGTALQVNIIDSETLKQAQKKPEDYKNLLVRITGYNAYFVSIGRAMQDEIIARVAKEL</sequence>
<dbReference type="PROSITE" id="PS51149">
    <property type="entry name" value="GLY_RADICAL_2"/>
    <property type="match status" value="1"/>
</dbReference>
<evidence type="ECO:0000256" key="3">
    <source>
        <dbReference type="PROSITE-ProRule" id="PRU00493"/>
    </source>
</evidence>
<evidence type="ECO:0000256" key="2">
    <source>
        <dbReference type="ARBA" id="ARBA00023239"/>
    </source>
</evidence>
<organism evidence="6 7">
    <name type="scientific">Candidatus Zymogenus saltonus</name>
    <dbReference type="NCBI Taxonomy" id="2844893"/>
    <lineage>
        <taxon>Bacteria</taxon>
        <taxon>Deltaproteobacteria</taxon>
        <taxon>Candidatus Zymogenia</taxon>
        <taxon>Candidatus Zymogeniales</taxon>
        <taxon>Candidatus Zymogenaceae</taxon>
        <taxon>Candidatus Zymogenus</taxon>
    </lineage>
</organism>
<feature type="modified residue" description="Glycine radical" evidence="3">
    <location>
        <position position="776"/>
    </location>
</feature>
<dbReference type="GO" id="GO:0005829">
    <property type="term" value="C:cytosol"/>
    <property type="evidence" value="ECO:0007669"/>
    <property type="project" value="TreeGrafter"/>
</dbReference>
<evidence type="ECO:0008006" key="8">
    <source>
        <dbReference type="Google" id="ProtNLM"/>
    </source>
</evidence>
<keyword evidence="1 3" id="KW-0556">Organic radical</keyword>
<keyword evidence="2" id="KW-0456">Lyase</keyword>
<dbReference type="Pfam" id="PF01228">
    <property type="entry name" value="Gly_radical"/>
    <property type="match status" value="1"/>
</dbReference>
<evidence type="ECO:0000313" key="6">
    <source>
        <dbReference type="EMBL" id="MBN1573014.1"/>
    </source>
</evidence>
<reference evidence="6" key="1">
    <citation type="journal article" date="2021" name="Environ. Microbiol.">
        <title>Genomic characterization of three novel Desulfobacterota classes expand the metabolic and phylogenetic diversity of the phylum.</title>
        <authorList>
            <person name="Murphy C.L."/>
            <person name="Biggerstaff J."/>
            <person name="Eichhorn A."/>
            <person name="Ewing E."/>
            <person name="Shahan R."/>
            <person name="Soriano D."/>
            <person name="Stewart S."/>
            <person name="VanMol K."/>
            <person name="Walker R."/>
            <person name="Walters P."/>
            <person name="Elshahed M.S."/>
            <person name="Youssef N.H."/>
        </authorList>
    </citation>
    <scope>NUCLEOTIDE SEQUENCE</scope>
    <source>
        <strain evidence="6">Zod_Metabat.24</strain>
    </source>
</reference>
<dbReference type="InterPro" id="IPR004184">
    <property type="entry name" value="PFL_dom"/>
</dbReference>
<gene>
    <name evidence="6" type="ORF">JW984_07460</name>
</gene>
<proteinExistence type="predicted"/>
<dbReference type="Gene3D" id="3.20.70.20">
    <property type="match status" value="1"/>
</dbReference>
<dbReference type="PANTHER" id="PTHR43641">
    <property type="entry name" value="FORMATE ACETYLTRANSFERASE 3-RELATED"/>
    <property type="match status" value="1"/>
</dbReference>
<dbReference type="GO" id="GO:0016829">
    <property type="term" value="F:lyase activity"/>
    <property type="evidence" value="ECO:0007669"/>
    <property type="project" value="UniProtKB-KW"/>
</dbReference>
<dbReference type="Proteomes" id="UP000809273">
    <property type="component" value="Unassembled WGS sequence"/>
</dbReference>
<feature type="domain" description="Glycine radical" evidence="4">
    <location>
        <begin position="680"/>
        <end position="800"/>
    </location>
</feature>
<protein>
    <recommendedName>
        <fullName evidence="8">Formate acetyltransferase</fullName>
    </recommendedName>
</protein>
<dbReference type="InterPro" id="IPR051215">
    <property type="entry name" value="GRE"/>
</dbReference>
<evidence type="ECO:0000259" key="5">
    <source>
        <dbReference type="PROSITE" id="PS51554"/>
    </source>
</evidence>
<feature type="domain" description="PFL" evidence="5">
    <location>
        <begin position="22"/>
        <end position="673"/>
    </location>
</feature>
<dbReference type="EMBL" id="JAFGIX010000034">
    <property type="protein sequence ID" value="MBN1573014.1"/>
    <property type="molecule type" value="Genomic_DNA"/>
</dbReference>
<evidence type="ECO:0000313" key="7">
    <source>
        <dbReference type="Proteomes" id="UP000809273"/>
    </source>
</evidence>
<comment type="caution">
    <text evidence="6">The sequence shown here is derived from an EMBL/GenBank/DDBJ whole genome shotgun (WGS) entry which is preliminary data.</text>
</comment>
<dbReference type="SUPFAM" id="SSF51998">
    <property type="entry name" value="PFL-like glycyl radical enzymes"/>
    <property type="match status" value="1"/>
</dbReference>
<dbReference type="PANTHER" id="PTHR43641:SF2">
    <property type="entry name" value="DEHYDRATASE YBIW-RELATED"/>
    <property type="match status" value="1"/>
</dbReference>
<dbReference type="AlphaFoldDB" id="A0A9D8KF63"/>
<evidence type="ECO:0000259" key="4">
    <source>
        <dbReference type="PROSITE" id="PS51149"/>
    </source>
</evidence>
<evidence type="ECO:0000256" key="1">
    <source>
        <dbReference type="ARBA" id="ARBA00022818"/>
    </source>
</evidence>
<dbReference type="Pfam" id="PF02901">
    <property type="entry name" value="PFL-like"/>
    <property type="match status" value="1"/>
</dbReference>
<accession>A0A9D8KF63</accession>
<reference evidence="6" key="2">
    <citation type="submission" date="2021-01" db="EMBL/GenBank/DDBJ databases">
        <authorList>
            <person name="Hahn C.R."/>
            <person name="Youssef N.H."/>
            <person name="Elshahed M."/>
        </authorList>
    </citation>
    <scope>NUCLEOTIDE SEQUENCE</scope>
    <source>
        <strain evidence="6">Zod_Metabat.24</strain>
    </source>
</reference>